<feature type="non-terminal residue" evidence="1">
    <location>
        <position position="79"/>
    </location>
</feature>
<evidence type="ECO:0000313" key="2">
    <source>
        <dbReference type="Proteomes" id="UP000198418"/>
    </source>
</evidence>
<dbReference type="RefSeq" id="WP_088522433.1">
    <property type="nucleotide sequence ID" value="NZ_FYDG01000023.1"/>
</dbReference>
<protein>
    <submittedName>
        <fullName evidence="1">Uncharacterized protein</fullName>
    </submittedName>
</protein>
<dbReference type="AlphaFoldDB" id="A0A212SBE0"/>
<dbReference type="Proteomes" id="UP000198418">
    <property type="component" value="Unassembled WGS sequence"/>
</dbReference>
<reference evidence="2" key="1">
    <citation type="submission" date="2017-06" db="EMBL/GenBank/DDBJ databases">
        <authorList>
            <person name="Varghese N."/>
            <person name="Submissions S."/>
        </authorList>
    </citation>
    <scope>NUCLEOTIDE SEQUENCE [LARGE SCALE GENOMIC DNA]</scope>
    <source>
        <strain evidence="2">DSM 137</strain>
    </source>
</reference>
<evidence type="ECO:0000313" key="1">
    <source>
        <dbReference type="EMBL" id="SNB82835.1"/>
    </source>
</evidence>
<sequence length="79" mass="8595">MARSCDDLYDPTISFGDNITIRNISDLKDDLLGHLTQAGRLTLVIDEDALVDLSGVQLIVAAQAFARREGKALRLARPA</sequence>
<dbReference type="EMBL" id="FYDG01000023">
    <property type="protein sequence ID" value="SNB82835.1"/>
    <property type="molecule type" value="Genomic_DNA"/>
</dbReference>
<organism evidence="1 2">
    <name type="scientific">Rhodoblastus acidophilus</name>
    <name type="common">Rhodopseudomonas acidophila</name>
    <dbReference type="NCBI Taxonomy" id="1074"/>
    <lineage>
        <taxon>Bacteria</taxon>
        <taxon>Pseudomonadati</taxon>
        <taxon>Pseudomonadota</taxon>
        <taxon>Alphaproteobacteria</taxon>
        <taxon>Hyphomicrobiales</taxon>
        <taxon>Rhodoblastaceae</taxon>
        <taxon>Rhodoblastus</taxon>
    </lineage>
</organism>
<gene>
    <name evidence="1" type="ORF">SAMN06265338_1231</name>
</gene>
<proteinExistence type="predicted"/>
<keyword evidence="2" id="KW-1185">Reference proteome</keyword>
<name>A0A212SBE0_RHOAC</name>
<accession>A0A212SBE0</accession>